<evidence type="ECO:0000256" key="3">
    <source>
        <dbReference type="ARBA" id="ARBA00023295"/>
    </source>
</evidence>
<evidence type="ECO:0000256" key="2">
    <source>
        <dbReference type="ARBA" id="ARBA00022801"/>
    </source>
</evidence>
<feature type="non-terminal residue" evidence="5">
    <location>
        <position position="250"/>
    </location>
</feature>
<dbReference type="SUPFAM" id="SSF51445">
    <property type="entry name" value="(Trans)glycosidases"/>
    <property type="match status" value="1"/>
</dbReference>
<dbReference type="PRINTS" id="PR00131">
    <property type="entry name" value="GLHYDRLASE1"/>
</dbReference>
<dbReference type="EMBL" id="BART01028055">
    <property type="protein sequence ID" value="GAH00570.1"/>
    <property type="molecule type" value="Genomic_DNA"/>
</dbReference>
<comment type="similarity">
    <text evidence="1">Belongs to the glycosyl hydrolase 1 family.</text>
</comment>
<dbReference type="Gene3D" id="3.20.20.80">
    <property type="entry name" value="Glycosidases"/>
    <property type="match status" value="2"/>
</dbReference>
<name>X1CWX9_9ZZZZ</name>
<dbReference type="PANTHER" id="PTHR10353:SF209">
    <property type="entry name" value="GALACTOLIPID GALACTOSYLTRANSFERASE SFR2, CHLOROPLASTIC"/>
    <property type="match status" value="1"/>
</dbReference>
<keyword evidence="2" id="KW-0378">Hydrolase</keyword>
<evidence type="ECO:0008006" key="6">
    <source>
        <dbReference type="Google" id="ProtNLM"/>
    </source>
</evidence>
<keyword evidence="4" id="KW-0812">Transmembrane</keyword>
<proteinExistence type="inferred from homology"/>
<evidence type="ECO:0000256" key="1">
    <source>
        <dbReference type="ARBA" id="ARBA00010838"/>
    </source>
</evidence>
<gene>
    <name evidence="5" type="ORF">S01H4_49577</name>
</gene>
<dbReference type="GO" id="GO:0008422">
    <property type="term" value="F:beta-glucosidase activity"/>
    <property type="evidence" value="ECO:0007669"/>
    <property type="project" value="TreeGrafter"/>
</dbReference>
<dbReference type="AlphaFoldDB" id="X1CWX9"/>
<dbReference type="InterPro" id="IPR017853">
    <property type="entry name" value="GH"/>
</dbReference>
<comment type="caution">
    <text evidence="5">The sequence shown here is derived from an EMBL/GenBank/DDBJ whole genome shotgun (WGS) entry which is preliminary data.</text>
</comment>
<dbReference type="GO" id="GO:0005975">
    <property type="term" value="P:carbohydrate metabolic process"/>
    <property type="evidence" value="ECO:0007669"/>
    <property type="project" value="InterPro"/>
</dbReference>
<accession>X1CWX9</accession>
<organism evidence="5">
    <name type="scientific">marine sediment metagenome</name>
    <dbReference type="NCBI Taxonomy" id="412755"/>
    <lineage>
        <taxon>unclassified sequences</taxon>
        <taxon>metagenomes</taxon>
        <taxon>ecological metagenomes</taxon>
    </lineage>
</organism>
<dbReference type="PROSITE" id="PS00572">
    <property type="entry name" value="GLYCOSYL_HYDROL_F1_1"/>
    <property type="match status" value="1"/>
</dbReference>
<feature type="transmembrane region" description="Helical" evidence="4">
    <location>
        <begin position="93"/>
        <end position="112"/>
    </location>
</feature>
<sequence length="250" mass="29885">MPIWFVKKGGWLNKENIKYFAQYVEFVVKNLPEVRFWITLNEPYIYSFFVFSQGKWPPFKKSIFKTIKVLKSLIVAHKKAYQIIHKISPNSQVGIAVFHIFFSGILSLIKYFRNFYFLNKIKNHQDFIGVNYYRHHSLSGVIKSHHKNKTDMGWEICPEGIYHVLKDLKKYNKPIYITENGLADANDSRRTDFIKNHLKWIHKAIEEGVDVRGYFHWALIDFFEWAWGFKPRFGLVEIDYKTLKRKPRPS</sequence>
<dbReference type="Pfam" id="PF00232">
    <property type="entry name" value="Glyco_hydro_1"/>
    <property type="match status" value="2"/>
</dbReference>
<dbReference type="PANTHER" id="PTHR10353">
    <property type="entry name" value="GLYCOSYL HYDROLASE"/>
    <property type="match status" value="1"/>
</dbReference>
<reference evidence="5" key="1">
    <citation type="journal article" date="2014" name="Front. Microbiol.">
        <title>High frequency of phylogenetically diverse reductive dehalogenase-homologous genes in deep subseafloor sedimentary metagenomes.</title>
        <authorList>
            <person name="Kawai M."/>
            <person name="Futagami T."/>
            <person name="Toyoda A."/>
            <person name="Takaki Y."/>
            <person name="Nishi S."/>
            <person name="Hori S."/>
            <person name="Arai W."/>
            <person name="Tsubouchi T."/>
            <person name="Morono Y."/>
            <person name="Uchiyama I."/>
            <person name="Ito T."/>
            <person name="Fujiyama A."/>
            <person name="Inagaki F."/>
            <person name="Takami H."/>
        </authorList>
    </citation>
    <scope>NUCLEOTIDE SEQUENCE</scope>
    <source>
        <strain evidence="5">Expedition CK06-06</strain>
    </source>
</reference>
<keyword evidence="4" id="KW-1133">Transmembrane helix</keyword>
<evidence type="ECO:0000313" key="5">
    <source>
        <dbReference type="EMBL" id="GAH00570.1"/>
    </source>
</evidence>
<dbReference type="InterPro" id="IPR001360">
    <property type="entry name" value="Glyco_hydro_1"/>
</dbReference>
<dbReference type="InterPro" id="IPR018120">
    <property type="entry name" value="Glyco_hydro_1_AS"/>
</dbReference>
<keyword evidence="4" id="KW-0472">Membrane</keyword>
<evidence type="ECO:0000256" key="4">
    <source>
        <dbReference type="SAM" id="Phobius"/>
    </source>
</evidence>
<keyword evidence="3" id="KW-0326">Glycosidase</keyword>
<protein>
    <recommendedName>
        <fullName evidence="6">Glycoside hydrolase family 1 protein</fullName>
    </recommendedName>
</protein>